<dbReference type="SUPFAM" id="SSF46785">
    <property type="entry name" value="Winged helix' DNA-binding domain"/>
    <property type="match status" value="1"/>
</dbReference>
<feature type="compositionally biased region" description="Low complexity" evidence="4">
    <location>
        <begin position="137"/>
        <end position="154"/>
    </location>
</feature>
<dbReference type="InterPro" id="IPR002577">
    <property type="entry name" value="HTH_HxlR"/>
</dbReference>
<evidence type="ECO:0000256" key="2">
    <source>
        <dbReference type="ARBA" id="ARBA00023125"/>
    </source>
</evidence>
<dbReference type="PANTHER" id="PTHR33204">
    <property type="entry name" value="TRANSCRIPTIONAL REGULATOR, MARR FAMILY"/>
    <property type="match status" value="1"/>
</dbReference>
<dbReference type="InterPro" id="IPR036390">
    <property type="entry name" value="WH_DNA-bd_sf"/>
</dbReference>
<evidence type="ECO:0000313" key="7">
    <source>
        <dbReference type="Proteomes" id="UP001257627"/>
    </source>
</evidence>
<dbReference type="PROSITE" id="PS51118">
    <property type="entry name" value="HTH_HXLR"/>
    <property type="match status" value="1"/>
</dbReference>
<feature type="region of interest" description="Disordered" evidence="4">
    <location>
        <begin position="127"/>
        <end position="154"/>
    </location>
</feature>
<name>A0ABU3UND4_9ACTN</name>
<protein>
    <submittedName>
        <fullName evidence="6">Helix-turn-helix domain-containing protein</fullName>
    </submittedName>
</protein>
<feature type="domain" description="HTH hxlR-type" evidence="5">
    <location>
        <begin position="24"/>
        <end position="125"/>
    </location>
</feature>
<dbReference type="RefSeq" id="WP_316733265.1">
    <property type="nucleotide sequence ID" value="NZ_JARAKF010000001.1"/>
</dbReference>
<sequence length="154" mass="16688">MATTTAAQRRAQARIEYDAFIRSCPTNQLLDRISDKWVSLVVSALAQTDGASMRYSDLGRKLAGISPKMLTQTLRSLERDGILVRTVRPSVPVRVDYELTPLGTSLAGLLSAVKDWAELHIEEVNEARERYDDGDASSEGSRGSAGSGRSSSAS</sequence>
<evidence type="ECO:0000256" key="1">
    <source>
        <dbReference type="ARBA" id="ARBA00023015"/>
    </source>
</evidence>
<gene>
    <name evidence="6" type="ORF">PU648_24345</name>
</gene>
<dbReference type="Gene3D" id="1.10.10.10">
    <property type="entry name" value="Winged helix-like DNA-binding domain superfamily/Winged helix DNA-binding domain"/>
    <property type="match status" value="1"/>
</dbReference>
<accession>A0ABU3UND4</accession>
<keyword evidence="3" id="KW-0804">Transcription</keyword>
<dbReference type="Proteomes" id="UP001257627">
    <property type="component" value="Unassembled WGS sequence"/>
</dbReference>
<reference evidence="6 7" key="1">
    <citation type="submission" date="2023-02" db="EMBL/GenBank/DDBJ databases">
        <authorList>
            <person name="Maleckis M."/>
        </authorList>
    </citation>
    <scope>NUCLEOTIDE SEQUENCE [LARGE SCALE GENOMIC DNA]</scope>
    <source>
        <strain evidence="6 7">P8-A2</strain>
    </source>
</reference>
<dbReference type="Pfam" id="PF01638">
    <property type="entry name" value="HxlR"/>
    <property type="match status" value="1"/>
</dbReference>
<keyword evidence="2" id="KW-0238">DNA-binding</keyword>
<comment type="caution">
    <text evidence="6">The sequence shown here is derived from an EMBL/GenBank/DDBJ whole genome shotgun (WGS) entry which is preliminary data.</text>
</comment>
<dbReference type="PANTHER" id="PTHR33204:SF37">
    <property type="entry name" value="HTH-TYPE TRANSCRIPTIONAL REGULATOR YODB"/>
    <property type="match status" value="1"/>
</dbReference>
<proteinExistence type="predicted"/>
<dbReference type="InterPro" id="IPR036388">
    <property type="entry name" value="WH-like_DNA-bd_sf"/>
</dbReference>
<evidence type="ECO:0000256" key="4">
    <source>
        <dbReference type="SAM" id="MobiDB-lite"/>
    </source>
</evidence>
<organism evidence="6 7">
    <name type="scientific">Streptomyces mirabilis</name>
    <dbReference type="NCBI Taxonomy" id="68239"/>
    <lineage>
        <taxon>Bacteria</taxon>
        <taxon>Bacillati</taxon>
        <taxon>Actinomycetota</taxon>
        <taxon>Actinomycetes</taxon>
        <taxon>Kitasatosporales</taxon>
        <taxon>Streptomycetaceae</taxon>
        <taxon>Streptomyces</taxon>
    </lineage>
</organism>
<evidence type="ECO:0000313" key="6">
    <source>
        <dbReference type="EMBL" id="MDU8995430.1"/>
    </source>
</evidence>
<evidence type="ECO:0000259" key="5">
    <source>
        <dbReference type="PROSITE" id="PS51118"/>
    </source>
</evidence>
<dbReference type="EMBL" id="JARAKF010000001">
    <property type="protein sequence ID" value="MDU8995430.1"/>
    <property type="molecule type" value="Genomic_DNA"/>
</dbReference>
<evidence type="ECO:0000256" key="3">
    <source>
        <dbReference type="ARBA" id="ARBA00023163"/>
    </source>
</evidence>
<keyword evidence="1" id="KW-0805">Transcription regulation</keyword>
<keyword evidence="7" id="KW-1185">Reference proteome</keyword>